<gene>
    <name evidence="3" type="ORF">SAMN05444336_1025</name>
</gene>
<name>A0A1H2VBI3_9RHOB</name>
<dbReference type="AlphaFoldDB" id="A0A1H2VBI3"/>
<dbReference type="Gene3D" id="3.40.980.10">
    <property type="entry name" value="MoaB/Mog-like domain"/>
    <property type="match status" value="1"/>
</dbReference>
<dbReference type="RefSeq" id="WP_092680297.1">
    <property type="nucleotide sequence ID" value="NZ_FNMZ01000002.1"/>
</dbReference>
<dbReference type="SMART" id="SM00852">
    <property type="entry name" value="MoCF_biosynth"/>
    <property type="match status" value="1"/>
</dbReference>
<evidence type="ECO:0000259" key="2">
    <source>
        <dbReference type="SMART" id="SM00852"/>
    </source>
</evidence>
<dbReference type="Gene3D" id="3.90.550.10">
    <property type="entry name" value="Spore Coat Polysaccharide Biosynthesis Protein SpsA, Chain A"/>
    <property type="match status" value="1"/>
</dbReference>
<proteinExistence type="predicted"/>
<accession>A0A1H2VBI3</accession>
<dbReference type="OrthoDB" id="9779263at2"/>
<dbReference type="InterPro" id="IPR036425">
    <property type="entry name" value="MoaB/Mog-like_dom_sf"/>
</dbReference>
<dbReference type="GO" id="GO:0016779">
    <property type="term" value="F:nucleotidyltransferase activity"/>
    <property type="evidence" value="ECO:0007669"/>
    <property type="project" value="UniProtKB-KW"/>
</dbReference>
<dbReference type="SUPFAM" id="SSF53448">
    <property type="entry name" value="Nucleotide-diphospho-sugar transferases"/>
    <property type="match status" value="1"/>
</dbReference>
<evidence type="ECO:0000313" key="4">
    <source>
        <dbReference type="Proteomes" id="UP000199118"/>
    </source>
</evidence>
<feature type="domain" description="MoaB/Mog" evidence="2">
    <location>
        <begin position="174"/>
        <end position="304"/>
    </location>
</feature>
<dbReference type="InterPro" id="IPR001453">
    <property type="entry name" value="MoaB/Mog_dom"/>
</dbReference>
<dbReference type="CDD" id="cd04182">
    <property type="entry name" value="GT_2_like_f"/>
    <property type="match status" value="1"/>
</dbReference>
<dbReference type="Pfam" id="PF12804">
    <property type="entry name" value="NTP_transf_3"/>
    <property type="match status" value="1"/>
</dbReference>
<keyword evidence="4" id="KW-1185">Reference proteome</keyword>
<dbReference type="PIRSF" id="PIRSF036626">
    <property type="entry name" value="MPTBd_MobAlike"/>
    <property type="match status" value="1"/>
</dbReference>
<dbReference type="CDD" id="cd03522">
    <property type="entry name" value="MoeA_like"/>
    <property type="match status" value="1"/>
</dbReference>
<dbReference type="InterPro" id="IPR012184">
    <property type="entry name" value="Bifunc_Mopterin-bd"/>
</dbReference>
<dbReference type="SUPFAM" id="SSF53218">
    <property type="entry name" value="Molybdenum cofactor biosynthesis proteins"/>
    <property type="match status" value="1"/>
</dbReference>
<dbReference type="EMBL" id="FNMZ01000002">
    <property type="protein sequence ID" value="SDW65264.1"/>
    <property type="molecule type" value="Genomic_DNA"/>
</dbReference>
<dbReference type="PANTHER" id="PTHR43777:SF1">
    <property type="entry name" value="MOLYBDENUM COFACTOR CYTIDYLYLTRANSFERASE"/>
    <property type="match status" value="1"/>
</dbReference>
<protein>
    <submittedName>
        <fullName evidence="3">Molybdopterin molybdochelatase /molybdenum cofactor cytidylyltransferase</fullName>
    </submittedName>
</protein>
<dbReference type="Pfam" id="PF00994">
    <property type="entry name" value="MoCF_biosynth"/>
    <property type="match status" value="1"/>
</dbReference>
<evidence type="ECO:0000313" key="3">
    <source>
        <dbReference type="EMBL" id="SDW65264.1"/>
    </source>
</evidence>
<reference evidence="3 4" key="1">
    <citation type="submission" date="2016-10" db="EMBL/GenBank/DDBJ databases">
        <authorList>
            <person name="de Groot N.N."/>
        </authorList>
    </citation>
    <scope>NUCLEOTIDE SEQUENCE [LARGE SCALE GENOMIC DNA]</scope>
    <source>
        <strain evidence="3 4">DSM 17890</strain>
    </source>
</reference>
<dbReference type="Proteomes" id="UP000199118">
    <property type="component" value="Unassembled WGS sequence"/>
</dbReference>
<dbReference type="PANTHER" id="PTHR43777">
    <property type="entry name" value="MOLYBDENUM COFACTOR CYTIDYLYLTRANSFERASE"/>
    <property type="match status" value="1"/>
</dbReference>
<dbReference type="STRING" id="356660.SAMN05444336_1025"/>
<keyword evidence="1" id="KW-0460">Magnesium</keyword>
<dbReference type="InterPro" id="IPR025877">
    <property type="entry name" value="MobA-like_NTP_Trfase"/>
</dbReference>
<dbReference type="InterPro" id="IPR029044">
    <property type="entry name" value="Nucleotide-diphossugar_trans"/>
</dbReference>
<keyword evidence="3" id="KW-0548">Nucleotidyltransferase</keyword>
<keyword evidence="3" id="KW-0808">Transferase</keyword>
<organism evidence="3 4">
    <name type="scientific">Albimonas donghaensis</name>
    <dbReference type="NCBI Taxonomy" id="356660"/>
    <lineage>
        <taxon>Bacteria</taxon>
        <taxon>Pseudomonadati</taxon>
        <taxon>Pseudomonadota</taxon>
        <taxon>Alphaproteobacteria</taxon>
        <taxon>Rhodobacterales</taxon>
        <taxon>Paracoccaceae</taxon>
        <taxon>Albimonas</taxon>
    </lineage>
</organism>
<sequence length="546" mass="56150">MRFGPLPLSEAEGAILAHSLTANGRRLKKGLRLGADDIAALRDAGMAEVTAARLDAGDMGEDEAAALLGAALAPEPLALGASLSAPFTGRVNVLALSTGLLRVDRALIDAANGVDEAITLATLPDHARLHPRQMAATVKIIPYAVSRAAVEDAAAILRGGEALRCHPVRLRRASLVLTTVPGLKPSLLDKGSEALRARLAGLGVSVADETRCAHDRDAIADALRAATGDLVLILGGSAPSDPRDAAPAAVVAAGGRMIRFGMPVDPGNLTFLADLGGRKVLGLPGSARSPALSGSDWILERLACGLEVTAAEIAGMGVGGLLKEIPSRPQPRSGGAGAAERPVVAALLLAAGASSRMGGADKLMEEVGGEPILRRAARALIASEVSEVIAVLRPGDDARRRALEGLALRIVENAQAAEGMAASIRAGLAATRPDADAALLALADMPEVEAAHVNAVIAGFDPARGRAIARAADAQGRPGHPVLFGRRFFESLSRLTGDDGARDVLRANAEFVALVPTPGRAARLDLDTPEAWAAWREEGREEGRED</sequence>
<evidence type="ECO:0000256" key="1">
    <source>
        <dbReference type="ARBA" id="ARBA00022842"/>
    </source>
</evidence>